<keyword evidence="4" id="KW-1185">Reference proteome</keyword>
<dbReference type="InterPro" id="IPR005046">
    <property type="entry name" value="DUF285"/>
</dbReference>
<dbReference type="InterPro" id="IPR013783">
    <property type="entry name" value="Ig-like_fold"/>
</dbReference>
<feature type="compositionally biased region" description="Polar residues" evidence="1">
    <location>
        <begin position="27"/>
        <end position="38"/>
    </location>
</feature>
<dbReference type="CDD" id="cd00603">
    <property type="entry name" value="IPT_PCSR"/>
    <property type="match status" value="1"/>
</dbReference>
<dbReference type="EMBL" id="JAHZSV010000005">
    <property type="protein sequence ID" value="MBW8199263.1"/>
    <property type="molecule type" value="Genomic_DNA"/>
</dbReference>
<comment type="caution">
    <text evidence="3">The sequence shown here is derived from an EMBL/GenBank/DDBJ whole genome shotgun (WGS) entry which is preliminary data.</text>
</comment>
<evidence type="ECO:0000259" key="2">
    <source>
        <dbReference type="PROSITE" id="PS50268"/>
    </source>
</evidence>
<proteinExistence type="predicted"/>
<reference evidence="3 4" key="1">
    <citation type="submission" date="2021-08" db="EMBL/GenBank/DDBJ databases">
        <title>Muricauda profundi sp. nov., a marine bacterium isolated from deep seawater of the Mariana Trench.</title>
        <authorList>
            <person name="Wei Y."/>
        </authorList>
    </citation>
    <scope>NUCLEOTIDE SEQUENCE [LARGE SCALE GENOMIC DNA]</scope>
    <source>
        <strain evidence="3 4">W52</strain>
    </source>
</reference>
<dbReference type="SMART" id="SM00112">
    <property type="entry name" value="CA"/>
    <property type="match status" value="1"/>
</dbReference>
<dbReference type="NCBIfam" id="TIGR02167">
    <property type="entry name" value="Liste_lipo_26"/>
    <property type="match status" value="7"/>
</dbReference>
<feature type="domain" description="Cadherin" evidence="2">
    <location>
        <begin position="122"/>
        <end position="222"/>
    </location>
</feature>
<dbReference type="InterPro" id="IPR014756">
    <property type="entry name" value="Ig_E-set"/>
</dbReference>
<dbReference type="PROSITE" id="PS50268">
    <property type="entry name" value="CADHERIN_2"/>
    <property type="match status" value="1"/>
</dbReference>
<evidence type="ECO:0000256" key="1">
    <source>
        <dbReference type="SAM" id="MobiDB-lite"/>
    </source>
</evidence>
<dbReference type="Gene3D" id="2.60.40.60">
    <property type="entry name" value="Cadherins"/>
    <property type="match status" value="1"/>
</dbReference>
<dbReference type="InterPro" id="IPR015919">
    <property type="entry name" value="Cadherin-like_sf"/>
</dbReference>
<dbReference type="RefSeq" id="WP_220112896.1">
    <property type="nucleotide sequence ID" value="NZ_JAHZSV010000005.1"/>
</dbReference>
<dbReference type="Gene3D" id="2.60.40.10">
    <property type="entry name" value="Immunoglobulins"/>
    <property type="match status" value="2"/>
</dbReference>
<dbReference type="SMART" id="SM00429">
    <property type="entry name" value="IPT"/>
    <property type="match status" value="1"/>
</dbReference>
<dbReference type="Pfam" id="PF03382">
    <property type="entry name" value="DUF285"/>
    <property type="match status" value="2"/>
</dbReference>
<organism evidence="3 4">
    <name type="scientific">Flagellimonas abyssi</name>
    <dbReference type="NCBI Taxonomy" id="2864871"/>
    <lineage>
        <taxon>Bacteria</taxon>
        <taxon>Pseudomonadati</taxon>
        <taxon>Bacteroidota</taxon>
        <taxon>Flavobacteriia</taxon>
        <taxon>Flavobacteriales</taxon>
        <taxon>Flavobacteriaceae</taxon>
        <taxon>Flagellimonas</taxon>
    </lineage>
</organism>
<evidence type="ECO:0000313" key="4">
    <source>
        <dbReference type="Proteomes" id="UP001196136"/>
    </source>
</evidence>
<gene>
    <name evidence="3" type="ORF">K1F36_05450</name>
</gene>
<accession>A0ABS7EQV0</accession>
<evidence type="ECO:0000313" key="3">
    <source>
        <dbReference type="EMBL" id="MBW8199263.1"/>
    </source>
</evidence>
<dbReference type="InterPro" id="IPR011889">
    <property type="entry name" value="Liste_lipo_26"/>
</dbReference>
<dbReference type="Pfam" id="PF01833">
    <property type="entry name" value="TIG"/>
    <property type="match status" value="1"/>
</dbReference>
<name>A0ABS7EQV0_9FLAO</name>
<dbReference type="SUPFAM" id="SSF49313">
    <property type="entry name" value="Cadherin-like"/>
    <property type="match status" value="1"/>
</dbReference>
<feature type="region of interest" description="Disordered" evidence="1">
    <location>
        <begin position="21"/>
        <end position="47"/>
    </location>
</feature>
<dbReference type="SUPFAM" id="SSF81296">
    <property type="entry name" value="E set domains"/>
    <property type="match status" value="1"/>
</dbReference>
<sequence length="619" mass="66911">MKNILFSMLAIAMLWSCGKDDGPTTPPASSKPTITDFTPKSGPEGTEVTITGTNFSTTKADNVVKVRNTVATVSSASATQLKVTVPAGAQTGKITVAVDGETAASATDFTVTVADPDNESPVMADQEFTVPENITDADQIGQVEATDPEDDDLSFAMVTNDNDLFAVSDKGILSLAEGKTLDYGTAPSHSITVSVSDGNTTTQATVTIVVEEVEETGTIPFITKWETTAAEETIYIGSDLNFNQDAYDFTIDWGDGTVENINAVPDTFMFEHTYAEPGTYSVAIQGKFPGISMSTVYEIMDLDAVKKLVSIEQWGNIAWQSFYFAFSYCENMIYNATDVPDLSNVTTMHGMFAGATSFNGDISGWDTSSVTTMQIMFEGATSFNSDLNDWDTSNVTSMRGMFYGATSFNQDLSQWNTSSVTDMGYMFNGANSFNGDISQWNTSSVTDMSFMLGGEGFSYNGDISGWDTSSVTNMKAMFSLNTSFNGDISGWNTASVTDMEGMFYGAKSFNQDLSGWNTSSVTDMSLMFFEATSFDQDLGGWDIGNVANMDNMFSFSVMSSENFSKTLAGWAEQTVQPNVNLGAQNLQLCSGDDGIINAFIILSGDPNFWTFDWEFVDCN</sequence>
<dbReference type="InterPro" id="IPR002126">
    <property type="entry name" value="Cadherin-like_dom"/>
</dbReference>
<dbReference type="CDD" id="cd11304">
    <property type="entry name" value="Cadherin_repeat"/>
    <property type="match status" value="1"/>
</dbReference>
<protein>
    <submittedName>
        <fullName evidence="3">BspA family leucine-rich repeat surface protein</fullName>
    </submittedName>
</protein>
<dbReference type="Proteomes" id="UP001196136">
    <property type="component" value="Unassembled WGS sequence"/>
</dbReference>
<dbReference type="InterPro" id="IPR002909">
    <property type="entry name" value="IPT_dom"/>
</dbReference>